<organism evidence="7 8">
    <name type="scientific">Isoptericola chiayiensis</name>
    <dbReference type="NCBI Taxonomy" id="579446"/>
    <lineage>
        <taxon>Bacteria</taxon>
        <taxon>Bacillati</taxon>
        <taxon>Actinomycetota</taxon>
        <taxon>Actinomycetes</taxon>
        <taxon>Micrococcales</taxon>
        <taxon>Promicromonosporaceae</taxon>
        <taxon>Isoptericola</taxon>
    </lineage>
</organism>
<evidence type="ECO:0000313" key="7">
    <source>
        <dbReference type="EMBL" id="GAA4723982.1"/>
    </source>
</evidence>
<feature type="region of interest" description="Disordered" evidence="5">
    <location>
        <begin position="222"/>
        <end position="242"/>
    </location>
</feature>
<dbReference type="Pfam" id="PF19344">
    <property type="entry name" value="TetR_C_32"/>
    <property type="match status" value="1"/>
</dbReference>
<feature type="DNA-binding region" description="H-T-H motif" evidence="4">
    <location>
        <begin position="50"/>
        <end position="69"/>
    </location>
</feature>
<dbReference type="RefSeq" id="WP_172151146.1">
    <property type="nucleotide sequence ID" value="NZ_BAABID010000006.1"/>
</dbReference>
<feature type="domain" description="HTH tetR-type" evidence="6">
    <location>
        <begin position="28"/>
        <end position="87"/>
    </location>
</feature>
<feature type="compositionally biased region" description="Low complexity" evidence="5">
    <location>
        <begin position="225"/>
        <end position="242"/>
    </location>
</feature>
<dbReference type="EMBL" id="BAABID010000006">
    <property type="protein sequence ID" value="GAA4723982.1"/>
    <property type="molecule type" value="Genomic_DNA"/>
</dbReference>
<evidence type="ECO:0000256" key="2">
    <source>
        <dbReference type="ARBA" id="ARBA00023125"/>
    </source>
</evidence>
<dbReference type="InterPro" id="IPR045823">
    <property type="entry name" value="TetR_C_32"/>
</dbReference>
<evidence type="ECO:0000313" key="8">
    <source>
        <dbReference type="Proteomes" id="UP001500956"/>
    </source>
</evidence>
<accession>A0ABP8YAM7</accession>
<keyword evidence="8" id="KW-1185">Reference proteome</keyword>
<feature type="region of interest" description="Disordered" evidence="5">
    <location>
        <begin position="1"/>
        <end position="27"/>
    </location>
</feature>
<keyword evidence="2 4" id="KW-0238">DNA-binding</keyword>
<evidence type="ECO:0000256" key="5">
    <source>
        <dbReference type="SAM" id="MobiDB-lite"/>
    </source>
</evidence>
<dbReference type="SUPFAM" id="SSF46689">
    <property type="entry name" value="Homeodomain-like"/>
    <property type="match status" value="1"/>
</dbReference>
<evidence type="ECO:0000256" key="1">
    <source>
        <dbReference type="ARBA" id="ARBA00023015"/>
    </source>
</evidence>
<dbReference type="Gene3D" id="1.10.357.10">
    <property type="entry name" value="Tetracycline Repressor, domain 2"/>
    <property type="match status" value="1"/>
</dbReference>
<evidence type="ECO:0000259" key="6">
    <source>
        <dbReference type="PROSITE" id="PS50977"/>
    </source>
</evidence>
<comment type="caution">
    <text evidence="7">The sequence shown here is derived from an EMBL/GenBank/DDBJ whole genome shotgun (WGS) entry which is preliminary data.</text>
</comment>
<dbReference type="InterPro" id="IPR036271">
    <property type="entry name" value="Tet_transcr_reg_TetR-rel_C_sf"/>
</dbReference>
<reference evidence="8" key="1">
    <citation type="journal article" date="2019" name="Int. J. Syst. Evol. Microbiol.">
        <title>The Global Catalogue of Microorganisms (GCM) 10K type strain sequencing project: providing services to taxonomists for standard genome sequencing and annotation.</title>
        <authorList>
            <consortium name="The Broad Institute Genomics Platform"/>
            <consortium name="The Broad Institute Genome Sequencing Center for Infectious Disease"/>
            <person name="Wu L."/>
            <person name="Ma J."/>
        </authorList>
    </citation>
    <scope>NUCLEOTIDE SEQUENCE [LARGE SCALE GENOMIC DNA]</scope>
    <source>
        <strain evidence="8">JCM 18063</strain>
    </source>
</reference>
<proteinExistence type="predicted"/>
<dbReference type="PROSITE" id="PS50977">
    <property type="entry name" value="HTH_TETR_2"/>
    <property type="match status" value="1"/>
</dbReference>
<dbReference type="PANTHER" id="PTHR30055:SF234">
    <property type="entry name" value="HTH-TYPE TRANSCRIPTIONAL REGULATOR BETI"/>
    <property type="match status" value="1"/>
</dbReference>
<dbReference type="InterPro" id="IPR009057">
    <property type="entry name" value="Homeodomain-like_sf"/>
</dbReference>
<dbReference type="InterPro" id="IPR050109">
    <property type="entry name" value="HTH-type_TetR-like_transc_reg"/>
</dbReference>
<dbReference type="Pfam" id="PF00440">
    <property type="entry name" value="TetR_N"/>
    <property type="match status" value="1"/>
</dbReference>
<dbReference type="PANTHER" id="PTHR30055">
    <property type="entry name" value="HTH-TYPE TRANSCRIPTIONAL REGULATOR RUTR"/>
    <property type="match status" value="1"/>
</dbReference>
<gene>
    <name evidence="7" type="ORF">GCM10023216_12220</name>
</gene>
<dbReference type="InterPro" id="IPR001647">
    <property type="entry name" value="HTH_TetR"/>
</dbReference>
<keyword evidence="1" id="KW-0805">Transcription regulation</keyword>
<evidence type="ECO:0000256" key="3">
    <source>
        <dbReference type="ARBA" id="ARBA00023163"/>
    </source>
</evidence>
<dbReference type="Proteomes" id="UP001500956">
    <property type="component" value="Unassembled WGS sequence"/>
</dbReference>
<name>A0ABP8YAM7_9MICO</name>
<protein>
    <submittedName>
        <fullName evidence="7">TetR/AcrR family transcriptional regulator</fullName>
    </submittedName>
</protein>
<dbReference type="SUPFAM" id="SSF48498">
    <property type="entry name" value="Tetracyclin repressor-like, C-terminal domain"/>
    <property type="match status" value="1"/>
</dbReference>
<feature type="compositionally biased region" description="Basic and acidic residues" evidence="5">
    <location>
        <begin position="7"/>
        <end position="27"/>
    </location>
</feature>
<evidence type="ECO:0000256" key="4">
    <source>
        <dbReference type="PROSITE-ProRule" id="PRU00335"/>
    </source>
</evidence>
<sequence length="242" mass="26075">MTVAAHGTDRAARARPDGRSTRWDDHRAQRRAALVRDARRAIHELGPGASMDEIAGVAGTSKSIFYRYFDDKAGLRLAVAESVVKGMHRRLAEAAHEAPTPHSALRAMVRTYLQTIESSPQVYWFVTRTAIGGNEPDDGTGRVEALGAYLDSVITLVAEPFARAVHVPPTTAAAWAAGAVGFVRGAGEWWLGHTRAEGLTRDDLTDQVTTWLWNGPVGVLHHEAPATGTETPGTPGTPEKLE</sequence>
<keyword evidence="3" id="KW-0804">Transcription</keyword>